<dbReference type="Proteomes" id="UP000279600">
    <property type="component" value="Chromosome"/>
</dbReference>
<dbReference type="PROSITE" id="PS51257">
    <property type="entry name" value="PROKAR_LIPOPROTEIN"/>
    <property type="match status" value="1"/>
</dbReference>
<gene>
    <name evidence="3" type="ORF">EJ995_02130</name>
</gene>
<dbReference type="Pfam" id="PF04536">
    <property type="entry name" value="TPM_phosphatase"/>
    <property type="match status" value="1"/>
</dbReference>
<dbReference type="Gene3D" id="3.10.310.50">
    <property type="match status" value="1"/>
</dbReference>
<dbReference type="PANTHER" id="PTHR30373:SF2">
    <property type="entry name" value="UPF0603 PROTEIN YGCG"/>
    <property type="match status" value="1"/>
</dbReference>
<evidence type="ECO:0000313" key="4">
    <source>
        <dbReference type="Proteomes" id="UP000279600"/>
    </source>
</evidence>
<keyword evidence="1" id="KW-0732">Signal</keyword>
<organism evidence="3 4">
    <name type="scientific">Nonlabens ponticola</name>
    <dbReference type="NCBI Taxonomy" id="2496866"/>
    <lineage>
        <taxon>Bacteria</taxon>
        <taxon>Pseudomonadati</taxon>
        <taxon>Bacteroidota</taxon>
        <taxon>Flavobacteriia</taxon>
        <taxon>Flavobacteriales</taxon>
        <taxon>Flavobacteriaceae</taxon>
        <taxon>Nonlabens</taxon>
    </lineage>
</organism>
<accession>A0A3S9MV86</accession>
<dbReference type="KEGG" id="noj:EJ995_02130"/>
<feature type="chain" id="PRO_5018980902" evidence="1">
    <location>
        <begin position="24"/>
        <end position="179"/>
    </location>
</feature>
<feature type="signal peptide" evidence="1">
    <location>
        <begin position="1"/>
        <end position="23"/>
    </location>
</feature>
<dbReference type="InterPro" id="IPR007621">
    <property type="entry name" value="TPM_dom"/>
</dbReference>
<evidence type="ECO:0000259" key="2">
    <source>
        <dbReference type="Pfam" id="PF04536"/>
    </source>
</evidence>
<protein>
    <submittedName>
        <fullName evidence="3">TPM domain-containing protein</fullName>
    </submittedName>
</protein>
<keyword evidence="4" id="KW-1185">Reference proteome</keyword>
<dbReference type="EMBL" id="CP034549">
    <property type="protein sequence ID" value="AZQ43089.1"/>
    <property type="molecule type" value="Genomic_DNA"/>
</dbReference>
<evidence type="ECO:0000256" key="1">
    <source>
        <dbReference type="SAM" id="SignalP"/>
    </source>
</evidence>
<dbReference type="PANTHER" id="PTHR30373">
    <property type="entry name" value="UPF0603 PROTEIN YGCG"/>
    <property type="match status" value="1"/>
</dbReference>
<proteinExistence type="predicted"/>
<sequence>MRFYLNFLFLLSSFLLLSCNGFAQENEITTETAESDLSRNSSVYFPKSIGIVNDYNNLFTNKQKAELDQMLYYYEIETTRQIVVVSVNSIAPYDDIQQYATDLGSYWGVGQKESNNGLMIVVCKPCRSFGIATGLGTQEVLTDEICKTVIDETIIPAFKNGNFYKGIKDGVVELIEKWD</sequence>
<reference evidence="3 4" key="1">
    <citation type="submission" date="2018-12" db="EMBL/GenBank/DDBJ databases">
        <title>Complete genome of Nonlabens sp. MJ115.</title>
        <authorList>
            <person name="Choi H.S."/>
            <person name="Jung J."/>
        </authorList>
    </citation>
    <scope>NUCLEOTIDE SEQUENCE [LARGE SCALE GENOMIC DNA]</scope>
    <source>
        <strain evidence="3 4">MJ115</strain>
    </source>
</reference>
<dbReference type="RefSeq" id="WP_126445157.1">
    <property type="nucleotide sequence ID" value="NZ_CP034549.1"/>
</dbReference>
<dbReference type="AlphaFoldDB" id="A0A3S9MV86"/>
<name>A0A3S9MV86_9FLAO</name>
<feature type="domain" description="TPM" evidence="2">
    <location>
        <begin position="52"/>
        <end position="176"/>
    </location>
</feature>
<evidence type="ECO:0000313" key="3">
    <source>
        <dbReference type="EMBL" id="AZQ43089.1"/>
    </source>
</evidence>
<dbReference type="OrthoDB" id="9810918at2"/>